<evidence type="ECO:0000313" key="2">
    <source>
        <dbReference type="EMBL" id="RCV93700.1"/>
    </source>
</evidence>
<comment type="caution">
    <text evidence="2">The sequence shown here is derived from an EMBL/GenBank/DDBJ whole genome shotgun (WGS) entry which is preliminary data.</text>
</comment>
<keyword evidence="3" id="KW-1185">Reference proteome</keyword>
<dbReference type="AlphaFoldDB" id="A0A368U9C0"/>
<dbReference type="RefSeq" id="WP_114485028.1">
    <property type="nucleotide sequence ID" value="NZ_CBCSHM010000007.1"/>
</dbReference>
<name>A0A368U9C0_9GAMM</name>
<evidence type="ECO:0000256" key="1">
    <source>
        <dbReference type="SAM" id="MobiDB-lite"/>
    </source>
</evidence>
<organism evidence="2 3">
    <name type="scientific">Vreelandella rituensis</name>
    <dbReference type="NCBI Taxonomy" id="2282306"/>
    <lineage>
        <taxon>Bacteria</taxon>
        <taxon>Pseudomonadati</taxon>
        <taxon>Pseudomonadota</taxon>
        <taxon>Gammaproteobacteria</taxon>
        <taxon>Oceanospirillales</taxon>
        <taxon>Halomonadaceae</taxon>
        <taxon>Vreelandella</taxon>
    </lineage>
</organism>
<feature type="compositionally biased region" description="Polar residues" evidence="1">
    <location>
        <begin position="217"/>
        <end position="227"/>
    </location>
</feature>
<reference evidence="2 3" key="1">
    <citation type="submission" date="2018-07" db="EMBL/GenBank/DDBJ databases">
        <title>Halomonas rutogse sp. nov., isolated from Lake TangqianCo on Tibetan Plateau.</title>
        <authorList>
            <person name="Lu H."/>
            <person name="Xing P."/>
            <person name="Wu Q."/>
        </authorList>
    </citation>
    <scope>NUCLEOTIDE SEQUENCE [LARGE SCALE GENOMIC DNA]</scope>
    <source>
        <strain evidence="2 3">TQ8S</strain>
    </source>
</reference>
<feature type="compositionally biased region" description="Basic residues" evidence="1">
    <location>
        <begin position="244"/>
        <end position="254"/>
    </location>
</feature>
<dbReference type="Proteomes" id="UP000253204">
    <property type="component" value="Unassembled WGS sequence"/>
</dbReference>
<accession>A0A368U9C0</accession>
<evidence type="ECO:0000313" key="3">
    <source>
        <dbReference type="Proteomes" id="UP000253204"/>
    </source>
</evidence>
<feature type="region of interest" description="Disordered" evidence="1">
    <location>
        <begin position="191"/>
        <end position="254"/>
    </location>
</feature>
<protein>
    <submittedName>
        <fullName evidence="2">Uncharacterized protein</fullName>
    </submittedName>
</protein>
<gene>
    <name evidence="2" type="ORF">DU506_00675</name>
</gene>
<proteinExistence type="predicted"/>
<dbReference type="EMBL" id="QPIJ01000001">
    <property type="protein sequence ID" value="RCV93700.1"/>
    <property type="molecule type" value="Genomic_DNA"/>
</dbReference>
<feature type="region of interest" description="Disordered" evidence="1">
    <location>
        <begin position="13"/>
        <end position="40"/>
    </location>
</feature>
<sequence length="265" mass="30097">MLTDFIAQHDMHDEFDNDMESDSASGSSQEDKRDRPIGQASKGNRSYLRLLPNTCGHSEVALELLLLDAEDMGNHPFNPELYGCHALIHALLYHSFLELSRKSSQHIEANFWRSRRADYFVSMLNELRGLMNKPEVACDELRRGIAAKLGYHSEWLIPIDGKNEFEVDRCCARYKAMWADIYEANPNGVDDPTSDRLFVQTPKAKPKAKPSVESKSLEVTNPQTVRNPSPLEHPLQADSASQGHSRRSGNMRAFPRHLYHDALIH</sequence>